<dbReference type="PROSITE" id="PS00316">
    <property type="entry name" value="THAUMATIN_1"/>
    <property type="match status" value="1"/>
</dbReference>
<evidence type="ECO:0000313" key="8">
    <source>
        <dbReference type="EnsemblPlants" id="HORVU.MOREX.r3.5HG0423110.1.CDS1"/>
    </source>
</evidence>
<evidence type="ECO:0000256" key="1">
    <source>
        <dbReference type="ARBA" id="ARBA00010607"/>
    </source>
</evidence>
<feature type="disulfide bond" evidence="6">
    <location>
        <begin position="166"/>
        <end position="241"/>
    </location>
</feature>
<sequence length="262" mass="27824">MDARQYNGLHCQSTKPPYSQTRTAQAMAFSGVVHLIALVIAAAAAATDATTITVVNRCSYTIWPGALPGGGARLDPGQSWQLNMPAGTAGARVWPRTGCTFDRSGRGRCITGDCAGALVCRVSGEQPATLAEYTLGQGGNRDFFDLSVIDGFNVPMSFQPVGGAPCRAATCAVDITHECLPELQVPGGCASACGKFGGDTYCCRGQFEHNCPPTYYSRFFKGKCPDAYSYAKDDQTSTFTCPAGTNYQIVLCPARNDLHMDQ</sequence>
<evidence type="ECO:0000256" key="5">
    <source>
        <dbReference type="ARBA" id="ARBA00023157"/>
    </source>
</evidence>
<dbReference type="GO" id="GO:0050832">
    <property type="term" value="P:defense response to fungus"/>
    <property type="evidence" value="ECO:0007669"/>
    <property type="project" value="UniProtKB-KW"/>
</dbReference>
<evidence type="ECO:0008006" key="10">
    <source>
        <dbReference type="Google" id="ProtNLM"/>
    </source>
</evidence>
<keyword evidence="3" id="KW-0295">Fungicide</keyword>
<proteinExistence type="inferred from homology"/>
<accession>A0A8I6XMQ9</accession>
<organism evidence="8 9">
    <name type="scientific">Hordeum vulgare subsp. vulgare</name>
    <name type="common">Domesticated barley</name>
    <dbReference type="NCBI Taxonomy" id="112509"/>
    <lineage>
        <taxon>Eukaryota</taxon>
        <taxon>Viridiplantae</taxon>
        <taxon>Streptophyta</taxon>
        <taxon>Embryophyta</taxon>
        <taxon>Tracheophyta</taxon>
        <taxon>Spermatophyta</taxon>
        <taxon>Magnoliopsida</taxon>
        <taxon>Liliopsida</taxon>
        <taxon>Poales</taxon>
        <taxon>Poaceae</taxon>
        <taxon>BOP clade</taxon>
        <taxon>Pooideae</taxon>
        <taxon>Triticodae</taxon>
        <taxon>Triticeae</taxon>
        <taxon>Hordeinae</taxon>
        <taxon>Hordeum</taxon>
    </lineage>
</organism>
<dbReference type="RefSeq" id="XP_044949354.1">
    <property type="nucleotide sequence ID" value="XM_045093419.1"/>
</dbReference>
<comment type="similarity">
    <text evidence="1">Belongs to the thaumatin family.</text>
</comment>
<dbReference type="InterPro" id="IPR037176">
    <property type="entry name" value="Osmotin/thaumatin-like_sf"/>
</dbReference>
<reference evidence="8" key="3">
    <citation type="submission" date="2022-01" db="UniProtKB">
        <authorList>
            <consortium name="EnsemblPlants"/>
        </authorList>
    </citation>
    <scope>IDENTIFICATION</scope>
    <source>
        <strain evidence="8">subsp. vulgare</strain>
    </source>
</reference>
<feature type="transmembrane region" description="Helical" evidence="7">
    <location>
        <begin position="26"/>
        <end position="46"/>
    </location>
</feature>
<evidence type="ECO:0000256" key="3">
    <source>
        <dbReference type="ARBA" id="ARBA00022577"/>
    </source>
</evidence>
<protein>
    <recommendedName>
        <fullName evidence="10">Thaumatin-like protein</fullName>
    </recommendedName>
</protein>
<keyword evidence="7" id="KW-0472">Membrane</keyword>
<dbReference type="SUPFAM" id="SSF49870">
    <property type="entry name" value="Osmotin, thaumatin-like protein"/>
    <property type="match status" value="1"/>
</dbReference>
<evidence type="ECO:0000256" key="6">
    <source>
        <dbReference type="PIRSR" id="PIRSR002703-1"/>
    </source>
</evidence>
<dbReference type="InterPro" id="IPR017949">
    <property type="entry name" value="Thaumatin_CS"/>
</dbReference>
<dbReference type="SMART" id="SM00205">
    <property type="entry name" value="THN"/>
    <property type="match status" value="1"/>
</dbReference>
<evidence type="ECO:0000256" key="7">
    <source>
        <dbReference type="SAM" id="Phobius"/>
    </source>
</evidence>
<dbReference type="Gramene" id="HORVU.MOREX.r2.5HG0352020.1">
    <property type="protein sequence ID" value="HORVU.MOREX.r2.5HG0352020.1.CDS.1"/>
    <property type="gene ID" value="HORVU.MOREX.r2.5HG0352020"/>
</dbReference>
<reference evidence="8" key="2">
    <citation type="submission" date="2020-10" db="EMBL/GenBank/DDBJ databases">
        <authorList>
            <person name="Scholz U."/>
            <person name="Mascher M."/>
            <person name="Fiebig A."/>
        </authorList>
    </citation>
    <scope>NUCLEOTIDE SEQUENCE [LARGE SCALE GENOMIC DNA]</scope>
    <source>
        <strain evidence="8">cv. Morex</strain>
    </source>
</reference>
<dbReference type="PIRSF" id="PIRSF002703">
    <property type="entry name" value="Thaumatin"/>
    <property type="match status" value="1"/>
</dbReference>
<evidence type="ECO:0000256" key="4">
    <source>
        <dbReference type="ARBA" id="ARBA00022821"/>
    </source>
</evidence>
<dbReference type="Pfam" id="PF00314">
    <property type="entry name" value="Thaumatin"/>
    <property type="match status" value="1"/>
</dbReference>
<feature type="disulfide bond" evidence="6">
    <location>
        <begin position="58"/>
        <end position="252"/>
    </location>
</feature>
<dbReference type="Gramene" id="HORVU.MOREX.r3.5HG0423110.1">
    <property type="protein sequence ID" value="HORVU.MOREX.r3.5HG0423110.1.CDS1"/>
    <property type="gene ID" value="HORVU.MOREX.r3.5HG0423110"/>
</dbReference>
<dbReference type="FunFam" id="2.60.110.10:FF:000003">
    <property type="entry name" value="Thaumatin I"/>
    <property type="match status" value="1"/>
</dbReference>
<keyword evidence="7" id="KW-0812">Transmembrane</keyword>
<dbReference type="Gene3D" id="2.60.110.10">
    <property type="entry name" value="Thaumatin"/>
    <property type="match status" value="1"/>
</dbReference>
<feature type="disulfide bond" evidence="6">
    <location>
        <begin position="114"/>
        <end position="120"/>
    </location>
</feature>
<dbReference type="PROSITE" id="PS51367">
    <property type="entry name" value="THAUMATIN_2"/>
    <property type="match status" value="1"/>
</dbReference>
<dbReference type="OrthoDB" id="430315at2759"/>
<dbReference type="GO" id="GO:0006952">
    <property type="term" value="P:defense response"/>
    <property type="evidence" value="ECO:0000318"/>
    <property type="project" value="GO_Central"/>
</dbReference>
<feature type="disulfide bond" evidence="6">
    <location>
        <begin position="99"/>
        <end position="109"/>
    </location>
</feature>
<dbReference type="GO" id="GO:0031640">
    <property type="term" value="P:killing of cells of another organism"/>
    <property type="evidence" value="ECO:0007669"/>
    <property type="project" value="UniProtKB-KW"/>
</dbReference>
<dbReference type="AlphaFoldDB" id="A0A8I6XMQ9"/>
<dbReference type="PRINTS" id="PR00347">
    <property type="entry name" value="THAUMATIN"/>
</dbReference>
<feature type="disulfide bond" evidence="6">
    <location>
        <begin position="193"/>
        <end position="202"/>
    </location>
</feature>
<keyword evidence="9" id="KW-1185">Reference proteome</keyword>
<dbReference type="KEGG" id="hvg:123398980"/>
<dbReference type="SMR" id="A0A8I6XMQ9"/>
<evidence type="ECO:0000313" key="9">
    <source>
        <dbReference type="Proteomes" id="UP000011116"/>
    </source>
</evidence>
<feature type="disulfide bond" evidence="6">
    <location>
        <begin position="179"/>
        <end position="189"/>
    </location>
</feature>
<keyword evidence="4" id="KW-0611">Plant defense</keyword>
<keyword evidence="7" id="KW-1133">Transmembrane helix</keyword>
<reference evidence="9" key="1">
    <citation type="journal article" date="2012" name="Nature">
        <title>A physical, genetic and functional sequence assembly of the barley genome.</title>
        <authorList>
            <consortium name="The International Barley Genome Sequencing Consortium"/>
            <person name="Mayer K.F."/>
            <person name="Waugh R."/>
            <person name="Brown J.W."/>
            <person name="Schulman A."/>
            <person name="Langridge P."/>
            <person name="Platzer M."/>
            <person name="Fincher G.B."/>
            <person name="Muehlbauer G.J."/>
            <person name="Sato K."/>
            <person name="Close T.J."/>
            <person name="Wise R.P."/>
            <person name="Stein N."/>
        </authorList>
    </citation>
    <scope>NUCLEOTIDE SEQUENCE [LARGE SCALE GENOMIC DNA]</scope>
    <source>
        <strain evidence="9">cv. Morex</strain>
    </source>
</reference>
<keyword evidence="2" id="KW-0929">Antimicrobial</keyword>
<name>A0A8I6XMQ9_HORVV</name>
<dbReference type="PANTHER" id="PTHR31048">
    <property type="entry name" value="OS03G0233200 PROTEIN"/>
    <property type="match status" value="1"/>
</dbReference>
<gene>
    <name evidence="8" type="primary">LOC123398980</name>
</gene>
<dbReference type="GeneID" id="123398980"/>
<evidence type="ECO:0000256" key="2">
    <source>
        <dbReference type="ARBA" id="ARBA00022529"/>
    </source>
</evidence>
<feature type="disulfide bond" evidence="6">
    <location>
        <begin position="171"/>
        <end position="224"/>
    </location>
</feature>
<keyword evidence="5 6" id="KW-1015">Disulfide bond</keyword>
<dbReference type="Proteomes" id="UP000011116">
    <property type="component" value="Chromosome 5H"/>
</dbReference>
<dbReference type="EnsemblPlants" id="HORVU.MOREX.r3.5HG0423110.1">
    <property type="protein sequence ID" value="HORVU.MOREX.r3.5HG0423110.1.CDS1"/>
    <property type="gene ID" value="HORVU.MOREX.r3.5HG0423110"/>
</dbReference>
<feature type="disulfide bond" evidence="6">
    <location>
        <begin position="203"/>
        <end position="211"/>
    </location>
</feature>
<dbReference type="InterPro" id="IPR001938">
    <property type="entry name" value="Thaumatin"/>
</dbReference>